<accession>A0ABY4Z747</accession>
<evidence type="ECO:0000313" key="3">
    <source>
        <dbReference type="Proteomes" id="UP001056374"/>
    </source>
</evidence>
<protein>
    <recommendedName>
        <fullName evidence="4">DUF1579 domain-containing protein</fullName>
    </recommendedName>
</protein>
<gene>
    <name evidence="2" type="ORF">NFX46_11410</name>
</gene>
<dbReference type="EMBL" id="CP099468">
    <property type="protein sequence ID" value="USQ84350.1"/>
    <property type="molecule type" value="Genomic_DNA"/>
</dbReference>
<organism evidence="2 3">
    <name type="scientific">Streptomyces phaeoluteigriseus</name>
    <dbReference type="NCBI Taxonomy" id="114686"/>
    <lineage>
        <taxon>Bacteria</taxon>
        <taxon>Bacillati</taxon>
        <taxon>Actinomycetota</taxon>
        <taxon>Actinomycetes</taxon>
        <taxon>Kitasatosporales</taxon>
        <taxon>Streptomycetaceae</taxon>
        <taxon>Streptomyces</taxon>
        <taxon>Streptomyces aurantiacus group</taxon>
    </lineage>
</organism>
<proteinExistence type="predicted"/>
<sequence length="179" mass="19486">MSTAHDFGFLHGEWQGGHRRRADFPAPGSSREPEFPSTGHCRPLFDGAADIDEIDVPHPGSRGLTPRLFDPSTRQWSPHWPSSDTGRLFPPVVGRHSSDGGEFPGEDTYDGKDARVRFPWSGTSPTAARWEQAFPADGGDTRVTNRAFPVDRGEARVTNRIADFTRPPALPPASGTPSG</sequence>
<dbReference type="Proteomes" id="UP001056374">
    <property type="component" value="Chromosome"/>
</dbReference>
<dbReference type="RefSeq" id="WP_252548407.1">
    <property type="nucleotide sequence ID" value="NZ_CP099468.1"/>
</dbReference>
<evidence type="ECO:0008006" key="4">
    <source>
        <dbReference type="Google" id="ProtNLM"/>
    </source>
</evidence>
<name>A0ABY4Z747_9ACTN</name>
<feature type="region of interest" description="Disordered" evidence="1">
    <location>
        <begin position="1"/>
        <end position="116"/>
    </location>
</feature>
<reference evidence="2" key="1">
    <citation type="submission" date="2022-06" db="EMBL/GenBank/DDBJ databases">
        <title>Complete genome sequence of soil microorganisms Streptomyces sp. Qhu-M197 isolated from Alpine meadows habitats on the Tibetan Plateau.</title>
        <authorList>
            <person name="Zhang B."/>
            <person name="Xiang X."/>
            <person name="Fan J."/>
        </authorList>
    </citation>
    <scope>NUCLEOTIDE SEQUENCE</scope>
    <source>
        <strain evidence="2">Qhu-M197</strain>
    </source>
</reference>
<keyword evidence="3" id="KW-1185">Reference proteome</keyword>
<evidence type="ECO:0000256" key="1">
    <source>
        <dbReference type="SAM" id="MobiDB-lite"/>
    </source>
</evidence>
<evidence type="ECO:0000313" key="2">
    <source>
        <dbReference type="EMBL" id="USQ84350.1"/>
    </source>
</evidence>
<feature type="compositionally biased region" description="Polar residues" evidence="1">
    <location>
        <begin position="72"/>
        <end position="85"/>
    </location>
</feature>